<dbReference type="Proteomes" id="UP000267027">
    <property type="component" value="Unassembled WGS sequence"/>
</dbReference>
<dbReference type="GO" id="GO:0044547">
    <property type="term" value="F:DNA topoisomerase binding"/>
    <property type="evidence" value="ECO:0007669"/>
    <property type="project" value="TreeGrafter"/>
</dbReference>
<dbReference type="InterPro" id="IPR036397">
    <property type="entry name" value="RNaseH_sf"/>
</dbReference>
<reference evidence="3" key="1">
    <citation type="submission" date="2017-02" db="UniProtKB">
        <authorList>
            <consortium name="WormBaseParasite"/>
        </authorList>
    </citation>
    <scope>IDENTIFICATION</scope>
</reference>
<dbReference type="GO" id="GO:0000014">
    <property type="term" value="F:single-stranded DNA endodeoxyribonuclease activity"/>
    <property type="evidence" value="ECO:0007669"/>
    <property type="project" value="TreeGrafter"/>
</dbReference>
<dbReference type="AlphaFoldDB" id="A0A0R3PZ16"/>
<protein>
    <submittedName>
        <fullName evidence="3">HTH_48 domain-containing protein</fullName>
    </submittedName>
</protein>
<dbReference type="GO" id="GO:0044774">
    <property type="term" value="P:mitotic DNA integrity checkpoint signaling"/>
    <property type="evidence" value="ECO:0007669"/>
    <property type="project" value="TreeGrafter"/>
</dbReference>
<dbReference type="OrthoDB" id="9970333at2759"/>
<reference evidence="1 2" key="2">
    <citation type="submission" date="2018-11" db="EMBL/GenBank/DDBJ databases">
        <authorList>
            <consortium name="Pathogen Informatics"/>
        </authorList>
    </citation>
    <scope>NUCLEOTIDE SEQUENCE [LARGE SCALE GENOMIC DNA]</scope>
    <source>
        <strain evidence="1 2">Costa Rica</strain>
    </source>
</reference>
<dbReference type="InterPro" id="IPR052709">
    <property type="entry name" value="Transposase-MT_Hybrid"/>
</dbReference>
<name>A0A0R3PZ16_ANGCS</name>
<accession>A0A0R3PZ16</accession>
<dbReference type="OMA" id="PEMSINN"/>
<dbReference type="GO" id="GO:0031297">
    <property type="term" value="P:replication fork processing"/>
    <property type="evidence" value="ECO:0007669"/>
    <property type="project" value="TreeGrafter"/>
</dbReference>
<dbReference type="GO" id="GO:0003690">
    <property type="term" value="F:double-stranded DNA binding"/>
    <property type="evidence" value="ECO:0007669"/>
    <property type="project" value="TreeGrafter"/>
</dbReference>
<organism evidence="3">
    <name type="scientific">Angiostrongylus costaricensis</name>
    <name type="common">Nematode worm</name>
    <dbReference type="NCBI Taxonomy" id="334426"/>
    <lineage>
        <taxon>Eukaryota</taxon>
        <taxon>Metazoa</taxon>
        <taxon>Ecdysozoa</taxon>
        <taxon>Nematoda</taxon>
        <taxon>Chromadorea</taxon>
        <taxon>Rhabditida</taxon>
        <taxon>Rhabditina</taxon>
        <taxon>Rhabditomorpha</taxon>
        <taxon>Strongyloidea</taxon>
        <taxon>Metastrongylidae</taxon>
        <taxon>Angiostrongylus</taxon>
    </lineage>
</organism>
<dbReference type="Gene3D" id="1.10.10.10">
    <property type="entry name" value="Winged helix-like DNA-binding domain superfamily/Winged helix DNA-binding domain"/>
    <property type="match status" value="1"/>
</dbReference>
<dbReference type="GO" id="GO:0005634">
    <property type="term" value="C:nucleus"/>
    <property type="evidence" value="ECO:0007669"/>
    <property type="project" value="TreeGrafter"/>
</dbReference>
<dbReference type="GO" id="GO:0000729">
    <property type="term" value="P:DNA double-strand break processing"/>
    <property type="evidence" value="ECO:0007669"/>
    <property type="project" value="TreeGrafter"/>
</dbReference>
<evidence type="ECO:0000313" key="1">
    <source>
        <dbReference type="EMBL" id="VDM63325.1"/>
    </source>
</evidence>
<dbReference type="GO" id="GO:0000793">
    <property type="term" value="C:condensed chromosome"/>
    <property type="evidence" value="ECO:0007669"/>
    <property type="project" value="TreeGrafter"/>
</dbReference>
<dbReference type="PANTHER" id="PTHR46060:SF2">
    <property type="entry name" value="HISTONE-LYSINE N-METHYLTRANSFERASE SETMAR"/>
    <property type="match status" value="1"/>
</dbReference>
<dbReference type="WBParaSite" id="ACOC_0001173901-mRNA-1">
    <property type="protein sequence ID" value="ACOC_0001173901-mRNA-1"/>
    <property type="gene ID" value="ACOC_0001173901"/>
</dbReference>
<dbReference type="GO" id="GO:0042800">
    <property type="term" value="F:histone H3K4 methyltransferase activity"/>
    <property type="evidence" value="ECO:0007669"/>
    <property type="project" value="TreeGrafter"/>
</dbReference>
<dbReference type="EMBL" id="UYYA01004780">
    <property type="protein sequence ID" value="VDM63325.1"/>
    <property type="molecule type" value="Genomic_DNA"/>
</dbReference>
<dbReference type="GO" id="GO:0046975">
    <property type="term" value="F:histone H3K36 methyltransferase activity"/>
    <property type="evidence" value="ECO:0007669"/>
    <property type="project" value="TreeGrafter"/>
</dbReference>
<sequence>MSSNSAVVQQRRFETLVKFGVKVKSVNQLCERGSENSDLVTSTSMLRGSGRPTELDDDELKALVKANTRTTARELTERLGVSSGTISPELNDNQKNRRFGMPTALILQNKNDPFIDRTVTYDEKWILYDNRQLHLNGWIAIRLLSTSHSQNCTKKGYGDCLVACSEADSWQLLNPGEMITAEKYCQQIDEIHRKLQQQQPVLVNRKGPILLHDNAQPHVLETALQKLNELGYETLFHLPYSSDLSPTDSPIQAP</sequence>
<dbReference type="InterPro" id="IPR036388">
    <property type="entry name" value="WH-like_DNA-bd_sf"/>
</dbReference>
<dbReference type="STRING" id="334426.A0A0R3PZ16"/>
<evidence type="ECO:0000313" key="2">
    <source>
        <dbReference type="Proteomes" id="UP000267027"/>
    </source>
</evidence>
<gene>
    <name evidence="1" type="ORF">ACOC_LOCUS11740</name>
</gene>
<dbReference type="GO" id="GO:0003697">
    <property type="term" value="F:single-stranded DNA binding"/>
    <property type="evidence" value="ECO:0007669"/>
    <property type="project" value="TreeGrafter"/>
</dbReference>
<dbReference type="GO" id="GO:0015074">
    <property type="term" value="P:DNA integration"/>
    <property type="evidence" value="ECO:0007669"/>
    <property type="project" value="TreeGrafter"/>
</dbReference>
<dbReference type="PANTHER" id="PTHR46060">
    <property type="entry name" value="MARINER MOS1 TRANSPOSASE-LIKE PROTEIN"/>
    <property type="match status" value="1"/>
</dbReference>
<dbReference type="GO" id="GO:0035861">
    <property type="term" value="C:site of double-strand break"/>
    <property type="evidence" value="ECO:0007669"/>
    <property type="project" value="TreeGrafter"/>
</dbReference>
<dbReference type="GO" id="GO:0006303">
    <property type="term" value="P:double-strand break repair via nonhomologous end joining"/>
    <property type="evidence" value="ECO:0007669"/>
    <property type="project" value="TreeGrafter"/>
</dbReference>
<dbReference type="Gene3D" id="3.30.420.10">
    <property type="entry name" value="Ribonuclease H-like superfamily/Ribonuclease H"/>
    <property type="match status" value="1"/>
</dbReference>
<proteinExistence type="predicted"/>
<keyword evidence="2" id="KW-1185">Reference proteome</keyword>
<evidence type="ECO:0000313" key="3">
    <source>
        <dbReference type="WBParaSite" id="ACOC_0001173901-mRNA-1"/>
    </source>
</evidence>